<feature type="compositionally biased region" description="Basic and acidic residues" evidence="19">
    <location>
        <begin position="15"/>
        <end position="25"/>
    </location>
</feature>
<feature type="compositionally biased region" description="Polar residues" evidence="19">
    <location>
        <begin position="1"/>
        <end position="11"/>
    </location>
</feature>
<accession>A0AAV7AQS0</accession>
<evidence type="ECO:0000256" key="8">
    <source>
        <dbReference type="ARBA" id="ARBA00022840"/>
    </source>
</evidence>
<keyword evidence="7 16" id="KW-0547">Nucleotide-binding</keyword>
<keyword evidence="10 18" id="KW-0175">Coiled coil</keyword>
<dbReference type="SUPFAM" id="SSF52540">
    <property type="entry name" value="P-loop containing nucleoside triphosphate hydrolases"/>
    <property type="match status" value="1"/>
</dbReference>
<keyword evidence="5" id="KW-0597">Phosphoprotein</keyword>
<evidence type="ECO:0000256" key="5">
    <source>
        <dbReference type="ARBA" id="ARBA00022553"/>
    </source>
</evidence>
<keyword evidence="14" id="KW-0968">Cytoplasmic vesicle</keyword>
<dbReference type="GO" id="GO:0005871">
    <property type="term" value="C:kinesin complex"/>
    <property type="evidence" value="ECO:0007669"/>
    <property type="project" value="UniProtKB-ARBA"/>
</dbReference>
<comment type="function">
    <text evidence="15">Minus-end microtubule-dependent motor protein. Involved in apically targeted transport. Required for zonula adherens maintenance.</text>
</comment>
<comment type="subcellular location">
    <subcellularLocation>
        <location evidence="3">Cell junction</location>
        <location evidence="3">Adherens junction</location>
    </subcellularLocation>
    <subcellularLocation>
        <location evidence="2">Cytoplasm</location>
        <location evidence="2">Cytoskeleton</location>
        <location evidence="2">Microtubule organizing center</location>
        <location evidence="2">Centrosome</location>
    </subcellularLocation>
    <subcellularLocation>
        <location evidence="1">Cytoplasmic vesicle membrane</location>
        <topology evidence="1">Peripheral membrane protein</topology>
    </subcellularLocation>
</comment>
<dbReference type="InterPro" id="IPR027417">
    <property type="entry name" value="P-loop_NTPase"/>
</dbReference>
<organism evidence="21 22">
    <name type="scientific">Engystomops pustulosus</name>
    <name type="common">Tungara frog</name>
    <name type="synonym">Physalaemus pustulosus</name>
    <dbReference type="NCBI Taxonomy" id="76066"/>
    <lineage>
        <taxon>Eukaryota</taxon>
        <taxon>Metazoa</taxon>
        <taxon>Chordata</taxon>
        <taxon>Craniata</taxon>
        <taxon>Vertebrata</taxon>
        <taxon>Euteleostomi</taxon>
        <taxon>Amphibia</taxon>
        <taxon>Batrachia</taxon>
        <taxon>Anura</taxon>
        <taxon>Neobatrachia</taxon>
        <taxon>Hyloidea</taxon>
        <taxon>Leptodactylidae</taxon>
        <taxon>Leiuperinae</taxon>
        <taxon>Engystomops</taxon>
    </lineage>
</organism>
<evidence type="ECO:0000256" key="3">
    <source>
        <dbReference type="ARBA" id="ARBA00004536"/>
    </source>
</evidence>
<comment type="caution">
    <text evidence="21">The sequence shown here is derived from an EMBL/GenBank/DDBJ whole genome shotgun (WGS) entry which is preliminary data.</text>
</comment>
<dbReference type="Pfam" id="PF00225">
    <property type="entry name" value="Kinesin"/>
    <property type="match status" value="1"/>
</dbReference>
<evidence type="ECO:0000256" key="11">
    <source>
        <dbReference type="ARBA" id="ARBA00023136"/>
    </source>
</evidence>
<evidence type="ECO:0000256" key="4">
    <source>
        <dbReference type="ARBA" id="ARBA00022490"/>
    </source>
</evidence>
<keyword evidence="12 16" id="KW-0505">Motor protein</keyword>
<evidence type="ECO:0000256" key="19">
    <source>
        <dbReference type="SAM" id="MobiDB-lite"/>
    </source>
</evidence>
<dbReference type="GO" id="GO:0005874">
    <property type="term" value="C:microtubule"/>
    <property type="evidence" value="ECO:0007669"/>
    <property type="project" value="UniProtKB-KW"/>
</dbReference>
<name>A0AAV7AQS0_ENGPU</name>
<feature type="coiled-coil region" evidence="18">
    <location>
        <begin position="124"/>
        <end position="270"/>
    </location>
</feature>
<dbReference type="Gene3D" id="3.40.850.10">
    <property type="entry name" value="Kinesin motor domain"/>
    <property type="match status" value="1"/>
</dbReference>
<dbReference type="InterPro" id="IPR036961">
    <property type="entry name" value="Kinesin_motor_dom_sf"/>
</dbReference>
<dbReference type="GO" id="GO:0005524">
    <property type="term" value="F:ATP binding"/>
    <property type="evidence" value="ECO:0007669"/>
    <property type="project" value="UniProtKB-UniRule"/>
</dbReference>
<feature type="region of interest" description="Disordered" evidence="19">
    <location>
        <begin position="716"/>
        <end position="761"/>
    </location>
</feature>
<dbReference type="InterPro" id="IPR019821">
    <property type="entry name" value="Kinesin_motor_CS"/>
</dbReference>
<protein>
    <recommendedName>
        <fullName evidence="17">Kinesin-like protein</fullName>
    </recommendedName>
</protein>
<keyword evidence="9" id="KW-0965">Cell junction</keyword>
<evidence type="ECO:0000256" key="13">
    <source>
        <dbReference type="ARBA" id="ARBA00023212"/>
    </source>
</evidence>
<dbReference type="FunFam" id="3.40.850.10:FF:000022">
    <property type="entry name" value="Kinesin-like protein"/>
    <property type="match status" value="1"/>
</dbReference>
<dbReference type="GO" id="GO:0030659">
    <property type="term" value="C:cytoplasmic vesicle membrane"/>
    <property type="evidence" value="ECO:0007669"/>
    <property type="project" value="UniProtKB-SubCell"/>
</dbReference>
<dbReference type="GO" id="GO:0003777">
    <property type="term" value="F:microtubule motor activity"/>
    <property type="evidence" value="ECO:0007669"/>
    <property type="project" value="InterPro"/>
</dbReference>
<evidence type="ECO:0000256" key="10">
    <source>
        <dbReference type="ARBA" id="ARBA00023054"/>
    </source>
</evidence>
<dbReference type="SMART" id="SM00129">
    <property type="entry name" value="KISc"/>
    <property type="match status" value="1"/>
</dbReference>
<keyword evidence="22" id="KW-1185">Reference proteome</keyword>
<proteinExistence type="inferred from homology"/>
<keyword evidence="11" id="KW-0472">Membrane</keyword>
<evidence type="ECO:0000256" key="18">
    <source>
        <dbReference type="SAM" id="Coils"/>
    </source>
</evidence>
<feature type="compositionally biased region" description="Low complexity" evidence="19">
    <location>
        <begin position="724"/>
        <end position="738"/>
    </location>
</feature>
<evidence type="ECO:0000256" key="12">
    <source>
        <dbReference type="ARBA" id="ARBA00023175"/>
    </source>
</evidence>
<dbReference type="InterPro" id="IPR027640">
    <property type="entry name" value="Kinesin-like_fam"/>
</dbReference>
<keyword evidence="6 17" id="KW-0493">Microtubule</keyword>
<evidence type="ECO:0000256" key="17">
    <source>
        <dbReference type="RuleBase" id="RU000394"/>
    </source>
</evidence>
<feature type="region of interest" description="Disordered" evidence="19">
    <location>
        <begin position="1"/>
        <end position="64"/>
    </location>
</feature>
<dbReference type="Proteomes" id="UP000824782">
    <property type="component" value="Unassembled WGS sequence"/>
</dbReference>
<dbReference type="GO" id="GO:0008017">
    <property type="term" value="F:microtubule binding"/>
    <property type="evidence" value="ECO:0007669"/>
    <property type="project" value="InterPro"/>
</dbReference>
<evidence type="ECO:0000256" key="16">
    <source>
        <dbReference type="PROSITE-ProRule" id="PRU00283"/>
    </source>
</evidence>
<gene>
    <name evidence="21" type="ORF">GDO81_015637</name>
</gene>
<feature type="domain" description="Kinesin motor" evidence="20">
    <location>
        <begin position="388"/>
        <end position="711"/>
    </location>
</feature>
<reference evidence="21" key="1">
    <citation type="thesis" date="2020" institute="ProQuest LLC" country="789 East Eisenhower Parkway, Ann Arbor, MI, USA">
        <title>Comparative Genomics and Chromosome Evolution.</title>
        <authorList>
            <person name="Mudd A.B."/>
        </authorList>
    </citation>
    <scope>NUCLEOTIDE SEQUENCE</scope>
    <source>
        <strain evidence="21">237g6f4</strain>
        <tissue evidence="21">Blood</tissue>
    </source>
</reference>
<evidence type="ECO:0000256" key="15">
    <source>
        <dbReference type="ARBA" id="ARBA00060102"/>
    </source>
</evidence>
<keyword evidence="13" id="KW-0206">Cytoskeleton</keyword>
<evidence type="ECO:0000256" key="9">
    <source>
        <dbReference type="ARBA" id="ARBA00022949"/>
    </source>
</evidence>
<dbReference type="PANTHER" id="PTHR47972">
    <property type="entry name" value="KINESIN-LIKE PROTEIN KLP-3"/>
    <property type="match status" value="1"/>
</dbReference>
<dbReference type="PROSITE" id="PS50067">
    <property type="entry name" value="KINESIN_MOTOR_2"/>
    <property type="match status" value="1"/>
</dbReference>
<evidence type="ECO:0000259" key="20">
    <source>
        <dbReference type="PROSITE" id="PS50067"/>
    </source>
</evidence>
<dbReference type="EMBL" id="WNYA01000007">
    <property type="protein sequence ID" value="KAG8562322.1"/>
    <property type="molecule type" value="Genomic_DNA"/>
</dbReference>
<evidence type="ECO:0000256" key="2">
    <source>
        <dbReference type="ARBA" id="ARBA00004300"/>
    </source>
</evidence>
<dbReference type="AlphaFoldDB" id="A0AAV7AQS0"/>
<evidence type="ECO:0000256" key="14">
    <source>
        <dbReference type="ARBA" id="ARBA00023329"/>
    </source>
</evidence>
<evidence type="ECO:0000256" key="1">
    <source>
        <dbReference type="ARBA" id="ARBA00004284"/>
    </source>
</evidence>
<sequence>MVGTLKQNEQSLPEIEEKSPHERNTTQELRGAQRPLMAKVQETRTQQEGKTYPAKRQAEHETTRDYKVQLQLMRLQAEARQLRDKDDKRHTMCEHSAEIRQLEGDSHSHGKEWSQEDHILHTKLHDMQDMLEHKQKEHEEMCRKLQEMQCHAEEISSLHTSLGGTDLEKHRDLLVSENERLKQELHQLRSQRDCEKKQYVVKTVEVESEKMKAAVNQAEARNNHLQEQMDRQNQVVQDMKWQLQREQQEVNKLRAQVALYAAELDHAQEQMVQEFRSMQEEKELAVSEAFERAQEEMRAVHQSLDGVRKNLLMLQPALRTLTNDYNVLKRQVRDFPDLLCGAIREARDEFSQAVKSVQATNSELLSKYRRELYLRKECHNQLVRLRGNIRVLARVRPITPEDETGAGARNVVSFDQDDDGILYITNKGKIQSFEMDKTFPPRTTQEEVFDEVSPLITSCLDGYNVCILAYGQTGSGKTYSMEGTASNPGINQRALRLLLSEVSERSRSWEHHLSVSMVEIYNETLRDLLGSDCNISLDIKMAPGGSGELYVPGLTQCNVRNMHDINKILELGRKQRATEHTNLNAHSSRSHALLILTAKGRETSTGICTTGKLYLVDLAGSERVSRSGAAGERLREAQCINRSLSALGDVFSALRSQQAHVPYRNSKLTYLLQEALSRDGKALLLLQVSPAEQNVNESLCSLRFGDRVRSVELGVPSRKIEQQPTSATESSESDSPSPRGARPTSLRKKVPASVRQRIGHL</sequence>
<keyword evidence="8 16" id="KW-0067">ATP-binding</keyword>
<evidence type="ECO:0000313" key="22">
    <source>
        <dbReference type="Proteomes" id="UP000824782"/>
    </source>
</evidence>
<evidence type="ECO:0000313" key="21">
    <source>
        <dbReference type="EMBL" id="KAG8562322.1"/>
    </source>
</evidence>
<keyword evidence="4" id="KW-0963">Cytoplasm</keyword>
<dbReference type="InterPro" id="IPR001752">
    <property type="entry name" value="Kinesin_motor_dom"/>
</dbReference>
<evidence type="ECO:0000256" key="7">
    <source>
        <dbReference type="ARBA" id="ARBA00022741"/>
    </source>
</evidence>
<dbReference type="GO" id="GO:0005813">
    <property type="term" value="C:centrosome"/>
    <property type="evidence" value="ECO:0007669"/>
    <property type="project" value="UniProtKB-SubCell"/>
</dbReference>
<dbReference type="PANTHER" id="PTHR47972:SF5">
    <property type="entry name" value="KINESIN-LIKE PROTEIN KIFC3"/>
    <property type="match status" value="1"/>
</dbReference>
<comment type="similarity">
    <text evidence="16 17">Belongs to the TRAFAC class myosin-kinesin ATPase superfamily. Kinesin family.</text>
</comment>
<dbReference type="CDD" id="cd01366">
    <property type="entry name" value="KISc_C_terminal"/>
    <property type="match status" value="1"/>
</dbReference>
<dbReference type="GO" id="GO:0007018">
    <property type="term" value="P:microtubule-based movement"/>
    <property type="evidence" value="ECO:0007669"/>
    <property type="project" value="InterPro"/>
</dbReference>
<dbReference type="PROSITE" id="PS00411">
    <property type="entry name" value="KINESIN_MOTOR_1"/>
    <property type="match status" value="1"/>
</dbReference>
<evidence type="ECO:0000256" key="6">
    <source>
        <dbReference type="ARBA" id="ARBA00022701"/>
    </source>
</evidence>
<dbReference type="GO" id="GO:0005912">
    <property type="term" value="C:adherens junction"/>
    <property type="evidence" value="ECO:0007669"/>
    <property type="project" value="UniProtKB-SubCell"/>
</dbReference>
<dbReference type="PRINTS" id="PR00380">
    <property type="entry name" value="KINESINHEAVY"/>
</dbReference>
<feature type="binding site" evidence="16">
    <location>
        <begin position="471"/>
        <end position="478"/>
    </location>
    <ligand>
        <name>ATP</name>
        <dbReference type="ChEBI" id="CHEBI:30616"/>
    </ligand>
</feature>